<dbReference type="EMBL" id="HE797167">
    <property type="protein sequence ID" value="CCM04768.1"/>
    <property type="molecule type" value="Genomic_DNA"/>
</dbReference>
<dbReference type="GeneID" id="24099679"/>
<dbReference type="Proteomes" id="UP000006352">
    <property type="component" value="Unassembled WGS sequence"/>
</dbReference>
<evidence type="ECO:0000256" key="1">
    <source>
        <dbReference type="SAM" id="MobiDB-lite"/>
    </source>
</evidence>
<feature type="region of interest" description="Disordered" evidence="1">
    <location>
        <begin position="43"/>
        <end position="67"/>
    </location>
</feature>
<sequence length="300" mass="33575">MIITESEWAAAESGGLHIRVTTEPDLPKPPNYDDVPVIRIQPQSPGLPSLSSHPELQNRCISQPGAGHRRRLERRRCASASNLALDMDGKTEPMVARNGQAVLYNYLQKRHFVPFICVFTQLSFNSMILSGRDDATPYYHISVHLNCFIPSLHVTTICRGKTSEGEPVASFEMGIAAKKSTVTRDGREKLMDVVLSRSGSKSEPIWVWKWHSDPSLHLSWHCDSPVRYCYLSSQKHTSSATLLASYTPVAMSPRADGLPSPLPSLKLFPEGQRLFDDIVISALILERKRLTPQDTRILFN</sequence>
<dbReference type="Pfam" id="PF20236">
    <property type="entry name" value="DUF6593"/>
    <property type="match status" value="1"/>
</dbReference>
<dbReference type="RefSeq" id="XP_012184051.1">
    <property type="nucleotide sequence ID" value="XM_012328661.1"/>
</dbReference>
<feature type="compositionally biased region" description="Low complexity" evidence="1">
    <location>
        <begin position="43"/>
        <end position="54"/>
    </location>
</feature>
<gene>
    <name evidence="3" type="ORF">FIBRA_06959</name>
</gene>
<evidence type="ECO:0000313" key="4">
    <source>
        <dbReference type="Proteomes" id="UP000006352"/>
    </source>
</evidence>
<dbReference type="HOGENOM" id="CLU_927600_0_0_1"/>
<accession>J4GD03</accession>
<evidence type="ECO:0000313" key="3">
    <source>
        <dbReference type="EMBL" id="CCM04768.1"/>
    </source>
</evidence>
<proteinExistence type="predicted"/>
<name>J4GD03_9APHY</name>
<dbReference type="OrthoDB" id="3174721at2759"/>
<reference evidence="3 4" key="1">
    <citation type="journal article" date="2012" name="Appl. Environ. Microbiol.">
        <title>Short-read sequencing for genomic analysis of the brown rot fungus Fibroporia radiculosa.</title>
        <authorList>
            <person name="Tang J.D."/>
            <person name="Perkins A.D."/>
            <person name="Sonstegard T.S."/>
            <person name="Schroeder S.G."/>
            <person name="Burgess S.C."/>
            <person name="Diehl S.V."/>
        </authorList>
    </citation>
    <scope>NUCLEOTIDE SEQUENCE [LARGE SCALE GENOMIC DNA]</scope>
    <source>
        <strain evidence="3 4">TFFH 294</strain>
    </source>
</reference>
<dbReference type="InParanoid" id="J4GD03"/>
<dbReference type="AlphaFoldDB" id="J4GD03"/>
<organism evidence="3 4">
    <name type="scientific">Fibroporia radiculosa</name>
    <dbReference type="NCBI Taxonomy" id="599839"/>
    <lineage>
        <taxon>Eukaryota</taxon>
        <taxon>Fungi</taxon>
        <taxon>Dikarya</taxon>
        <taxon>Basidiomycota</taxon>
        <taxon>Agaricomycotina</taxon>
        <taxon>Agaricomycetes</taxon>
        <taxon>Polyporales</taxon>
        <taxon>Fibroporiaceae</taxon>
        <taxon>Fibroporia</taxon>
    </lineage>
</organism>
<keyword evidence="4" id="KW-1185">Reference proteome</keyword>
<evidence type="ECO:0000259" key="2">
    <source>
        <dbReference type="Pfam" id="PF20236"/>
    </source>
</evidence>
<feature type="domain" description="DUF6593" evidence="2">
    <location>
        <begin position="133"/>
        <end position="289"/>
    </location>
</feature>
<dbReference type="InterPro" id="IPR046528">
    <property type="entry name" value="DUF6593"/>
</dbReference>
<protein>
    <recommendedName>
        <fullName evidence="2">DUF6593 domain-containing protein</fullName>
    </recommendedName>
</protein>